<feature type="region of interest" description="Disordered" evidence="1">
    <location>
        <begin position="375"/>
        <end position="429"/>
    </location>
</feature>
<accession>A0ABQ4YIR8</accession>
<dbReference type="Pfam" id="PF14223">
    <property type="entry name" value="Retrotran_gag_2"/>
    <property type="match status" value="1"/>
</dbReference>
<dbReference type="Proteomes" id="UP001151760">
    <property type="component" value="Unassembled WGS sequence"/>
</dbReference>
<evidence type="ECO:0000313" key="3">
    <source>
        <dbReference type="Proteomes" id="UP001151760"/>
    </source>
</evidence>
<reference evidence="2" key="1">
    <citation type="journal article" date="2022" name="Int. J. Mol. Sci.">
        <title>Draft Genome of Tanacetum Coccineum: Genomic Comparison of Closely Related Tanacetum-Family Plants.</title>
        <authorList>
            <person name="Yamashiro T."/>
            <person name="Shiraishi A."/>
            <person name="Nakayama K."/>
            <person name="Satake H."/>
        </authorList>
    </citation>
    <scope>NUCLEOTIDE SEQUENCE</scope>
</reference>
<protein>
    <submittedName>
        <fullName evidence="2">Uncharacterized protein</fullName>
    </submittedName>
</protein>
<organism evidence="2 3">
    <name type="scientific">Tanacetum coccineum</name>
    <dbReference type="NCBI Taxonomy" id="301880"/>
    <lineage>
        <taxon>Eukaryota</taxon>
        <taxon>Viridiplantae</taxon>
        <taxon>Streptophyta</taxon>
        <taxon>Embryophyta</taxon>
        <taxon>Tracheophyta</taxon>
        <taxon>Spermatophyta</taxon>
        <taxon>Magnoliopsida</taxon>
        <taxon>eudicotyledons</taxon>
        <taxon>Gunneridae</taxon>
        <taxon>Pentapetalae</taxon>
        <taxon>asterids</taxon>
        <taxon>campanulids</taxon>
        <taxon>Asterales</taxon>
        <taxon>Asteraceae</taxon>
        <taxon>Asteroideae</taxon>
        <taxon>Anthemideae</taxon>
        <taxon>Anthemidinae</taxon>
        <taxon>Tanacetum</taxon>
    </lineage>
</organism>
<name>A0ABQ4YIR8_9ASTR</name>
<comment type="caution">
    <text evidence="2">The sequence shown here is derived from an EMBL/GenBank/DDBJ whole genome shotgun (WGS) entry which is preliminary data.</text>
</comment>
<evidence type="ECO:0000256" key="1">
    <source>
        <dbReference type="SAM" id="MobiDB-lite"/>
    </source>
</evidence>
<dbReference type="PANTHER" id="PTHR11439">
    <property type="entry name" value="GAG-POL-RELATED RETROTRANSPOSON"/>
    <property type="match status" value="1"/>
</dbReference>
<dbReference type="CDD" id="cd09272">
    <property type="entry name" value="RNase_HI_RT_Ty1"/>
    <property type="match status" value="1"/>
</dbReference>
<gene>
    <name evidence="2" type="ORF">Tco_0727579</name>
</gene>
<proteinExistence type="predicted"/>
<dbReference type="EMBL" id="BQNB010010467">
    <property type="protein sequence ID" value="GJS77698.1"/>
    <property type="molecule type" value="Genomic_DNA"/>
</dbReference>
<feature type="compositionally biased region" description="Low complexity" evidence="1">
    <location>
        <begin position="384"/>
        <end position="397"/>
    </location>
</feature>
<evidence type="ECO:0000313" key="2">
    <source>
        <dbReference type="EMBL" id="GJS77698.1"/>
    </source>
</evidence>
<sequence length="1257" mass="143952">MELKTSSSFKTTGLLQPWQTLCKILSICLTTRVTGWDQPPLQIMQMMYCFVNNIHVDYAELLWEGIYCSLHHPTSSIPYPRFTKIIVRRHKDKLGMQIPDWMITKEMKHTEHYRMYAEVFGLNVPLTQSQLTESTQGTHRTPSAPRSRFLWYIDTKPNGEGLRKSILFGPYVPSTVLVQVVAATEGNPAIQQHTTIETVLNMTPKNKEHFLSEKEAIFLLLTGIGDDIYSTVDACKTANEMWIAIERLQQGESLNVQDVKTNLFWEFGKFTSRDGESMESYYSRFYKLMNELTRNNLQVTTMQVNVQFLQQLQPEWSRFVTVVKQSKEIDTISYHTLFDILKQYQNEVNDIRAERIAKSANPLALLAAAQPYSDNYYQAPKPQRSNATSSSTRPSASTRHKGKEIAKPVTPQSESVSEEDSDPEQAQRDKDMQKNLALLAKYFKTKYFTKIYKPTNNNFKTSSNFRNQELKIPHKVVPLQAEQADWLADTDEEIDEQELEAHYSFMAKIQEYSYQKNPVQLNIHWNRIATTTTQNREPQLPHASRNTNPYVFESLGVNHTTSVSRPQLKCYQVKDKVVPNNSQVKFKKKEVEDHHRISSISKKTKSVTACNDSSNSKTSNVNAVCAECGKCVFNSNHDACVSRYLNDVNARTKKPNVVPISWLSKPSEQKKNLEWKWWIAKTCPSGYTWTQKPLRTKKIWMPKIRKDDVSTSISPTIDIGTNSSYSLLTLDAQSNMTSSLKLLCILVEKFLDLPGSDLLTGNPWMPNHYTIHIKETTSSTQSVSWQSLPKLKYVKDQLCLSCEISKAKRSSFKSKAVPSSKGRLNLLHMDLCGPMRMKLPEVLKDVSHMIQRNLQAQVISGPVLNSEAQSSEQNTSMLNREKLDKIKEKKVTSVPGGNNPTQSKGYRIYNKRTRLIVESIHIKFDEIKEMMADHNSSDLAQQRQEISVENVFSGLVPQGQKASDYDNSGPVPPRQNVVPTAEKTDSSHQELEFLFTPLIEEYYTPSHGHAEENNNDQAPNASFQEDEFINPFCTRVQETGESSLCNIDNTDVHSFQPQSHDYRWTRDHPLEQVRGNLTMPVQTRRQLATDPKMKRLIDFEEIPFAPVARLEAFQDFRCPTAEYVALSAMSSAMSLAEAEYVALSASCAQVMWMRTQLQDYGFNYNKIPLYCDSQSAIAISCNPVQHSRTKHIHTRYHFIKEQVENGIIELYFVRTEYQLADMFTKALPEDRFKYLVRRIGMRCLTPAELEVLTNETA</sequence>
<reference evidence="2" key="2">
    <citation type="submission" date="2022-01" db="EMBL/GenBank/DDBJ databases">
        <authorList>
            <person name="Yamashiro T."/>
            <person name="Shiraishi A."/>
            <person name="Satake H."/>
            <person name="Nakayama K."/>
        </authorList>
    </citation>
    <scope>NUCLEOTIDE SEQUENCE</scope>
</reference>
<keyword evidence="3" id="KW-1185">Reference proteome</keyword>
<dbReference type="PANTHER" id="PTHR11439:SF495">
    <property type="entry name" value="REVERSE TRANSCRIPTASE, RNA-DEPENDENT DNA POLYMERASE-RELATED"/>
    <property type="match status" value="1"/>
</dbReference>